<dbReference type="Gene3D" id="1.25.40.10">
    <property type="entry name" value="Tetratricopeptide repeat domain"/>
    <property type="match status" value="2"/>
</dbReference>
<dbReference type="NCBIfam" id="TIGR00756">
    <property type="entry name" value="PPR"/>
    <property type="match status" value="2"/>
</dbReference>
<name>A0A9D4TKT7_CHLVU</name>
<dbReference type="PANTHER" id="PTHR47801">
    <property type="entry name" value="OS05G0145600 PROTEIN"/>
    <property type="match status" value="1"/>
</dbReference>
<dbReference type="Pfam" id="PF13041">
    <property type="entry name" value="PPR_2"/>
    <property type="match status" value="1"/>
</dbReference>
<feature type="compositionally biased region" description="Acidic residues" evidence="3">
    <location>
        <begin position="468"/>
        <end position="477"/>
    </location>
</feature>
<feature type="compositionally biased region" description="Low complexity" evidence="3">
    <location>
        <begin position="428"/>
        <end position="447"/>
    </location>
</feature>
<reference evidence="4" key="1">
    <citation type="journal article" date="2019" name="Plant J.">
        <title>Chlorella vulgaris genome assembly and annotation reveals the molecular basis for metabolic acclimation to high light conditions.</title>
        <authorList>
            <person name="Cecchin M."/>
            <person name="Marcolungo L."/>
            <person name="Rossato M."/>
            <person name="Girolomoni L."/>
            <person name="Cosentino E."/>
            <person name="Cuine S."/>
            <person name="Li-Beisson Y."/>
            <person name="Delledonne M."/>
            <person name="Ballottari M."/>
        </authorList>
    </citation>
    <scope>NUCLEOTIDE SEQUENCE</scope>
    <source>
        <strain evidence="4">211/11P</strain>
    </source>
</reference>
<evidence type="ECO:0000256" key="1">
    <source>
        <dbReference type="ARBA" id="ARBA00022737"/>
    </source>
</evidence>
<organism evidence="4 5">
    <name type="scientific">Chlorella vulgaris</name>
    <name type="common">Green alga</name>
    <dbReference type="NCBI Taxonomy" id="3077"/>
    <lineage>
        <taxon>Eukaryota</taxon>
        <taxon>Viridiplantae</taxon>
        <taxon>Chlorophyta</taxon>
        <taxon>core chlorophytes</taxon>
        <taxon>Trebouxiophyceae</taxon>
        <taxon>Chlorellales</taxon>
        <taxon>Chlorellaceae</taxon>
        <taxon>Chlorella clade</taxon>
        <taxon>Chlorella</taxon>
    </lineage>
</organism>
<proteinExistence type="predicted"/>
<evidence type="ECO:0000256" key="2">
    <source>
        <dbReference type="PROSITE-ProRule" id="PRU00708"/>
    </source>
</evidence>
<feature type="repeat" description="PPR" evidence="2">
    <location>
        <begin position="327"/>
        <end position="361"/>
    </location>
</feature>
<dbReference type="Pfam" id="PF01535">
    <property type="entry name" value="PPR"/>
    <property type="match status" value="1"/>
</dbReference>
<feature type="compositionally biased region" description="Low complexity" evidence="3">
    <location>
        <begin position="455"/>
        <end position="467"/>
    </location>
</feature>
<dbReference type="PROSITE" id="PS51375">
    <property type="entry name" value="PPR"/>
    <property type="match status" value="2"/>
</dbReference>
<protein>
    <recommendedName>
        <fullName evidence="6">Pentacotripeptide-repeat region of PRORP domain-containing protein</fullName>
    </recommendedName>
</protein>
<dbReference type="GO" id="GO:0005739">
    <property type="term" value="C:mitochondrion"/>
    <property type="evidence" value="ECO:0007669"/>
    <property type="project" value="TreeGrafter"/>
</dbReference>
<dbReference type="AlphaFoldDB" id="A0A9D4TKT7"/>
<dbReference type="InterPro" id="IPR011990">
    <property type="entry name" value="TPR-like_helical_dom_sf"/>
</dbReference>
<feature type="region of interest" description="Disordered" evidence="3">
    <location>
        <begin position="428"/>
        <end position="545"/>
    </location>
</feature>
<dbReference type="OrthoDB" id="185373at2759"/>
<dbReference type="EMBL" id="SIDB01000009">
    <property type="protein sequence ID" value="KAI3428288.1"/>
    <property type="molecule type" value="Genomic_DNA"/>
</dbReference>
<keyword evidence="1" id="KW-0677">Repeat</keyword>
<dbReference type="PANTHER" id="PTHR47801:SF1">
    <property type="entry name" value="OS05G0145600 PROTEIN"/>
    <property type="match status" value="1"/>
</dbReference>
<feature type="repeat" description="PPR" evidence="2">
    <location>
        <begin position="172"/>
        <end position="206"/>
    </location>
</feature>
<evidence type="ECO:0000256" key="3">
    <source>
        <dbReference type="SAM" id="MobiDB-lite"/>
    </source>
</evidence>
<feature type="region of interest" description="Disordered" evidence="3">
    <location>
        <begin position="746"/>
        <end position="783"/>
    </location>
</feature>
<reference evidence="4" key="2">
    <citation type="submission" date="2020-11" db="EMBL/GenBank/DDBJ databases">
        <authorList>
            <person name="Cecchin M."/>
            <person name="Marcolungo L."/>
            <person name="Rossato M."/>
            <person name="Girolomoni L."/>
            <person name="Cosentino E."/>
            <person name="Cuine S."/>
            <person name="Li-Beisson Y."/>
            <person name="Delledonne M."/>
            <person name="Ballottari M."/>
        </authorList>
    </citation>
    <scope>NUCLEOTIDE SEQUENCE</scope>
    <source>
        <strain evidence="4">211/11P</strain>
        <tissue evidence="4">Whole cell</tissue>
    </source>
</reference>
<sequence length="783" mass="84851">MLRSTRALVSRFPALGNGCQAAACESVLAGWRGDVRQLSTQIIPPETAPEPVDEAWWQEVQGAAADAGGSGDAPPYGGMTYEQQRSRRFAERLNAPVDSPRKLGDYRKMVLQLSRRKRAYLIRDVVDEMSLNGVRPDRFILQTGLFACMKNRKLGDAMYFFEGMKKRGMQLDNAAYCSAISACGRAGHVGRATELRDEMLHSGLEMTLNIRLAMLHAFAEAGRMRLAREEFAALVAAGHRGNEFAYAGLANCYRHMSSLPADAEAQLLALLEEYKTERAAVDAEAAAAAAAAEADSYLGAAQAAALAPFQFEPRGAGTQSSSPFVPLLVVFNAVLNSLVEMGRHETAKQLYASMGEQGLSPDHVTYGNIIRSYLQQALGRGRQPQAEVLTALLEAKMKGADMQLDMEAVLAEDPGLAAALEAAAQREAAAAAEGSEPLAAPQQQQLAGGDSGGSEMAAAEVEGGQQQEQEEEEEGDGESAALRGLGAAPTQQGAAGGAAASDGDEEEGVGGGALPLFDLESAAGGSPAENALGGSGGGEAASWRVPRRQQRKPYWGLSRREVLGLVRERASARCRSRLRFEVFRHHLDLDSWYETLDLYQQVLDKGLTWGPDITYTMLKAALDLQAAGVEDALLVAHAVMDTFDRQGLFVDVENGSEVLLLAVRRDVGDLSLAHRIYDSMRKTLRVPKTACLFKYMRAMSQREPDNTDRLIELCARISSDPDRSERVMPMKREAWQRKQQILAATGREDVSGFSSGGGRYFQQPPAQQQESRRGHQPGWQQKQ</sequence>
<accession>A0A9D4TKT7</accession>
<evidence type="ECO:0000313" key="4">
    <source>
        <dbReference type="EMBL" id="KAI3428288.1"/>
    </source>
</evidence>
<dbReference type="Proteomes" id="UP001055712">
    <property type="component" value="Unassembled WGS sequence"/>
</dbReference>
<comment type="caution">
    <text evidence="4">The sequence shown here is derived from an EMBL/GenBank/DDBJ whole genome shotgun (WGS) entry which is preliminary data.</text>
</comment>
<gene>
    <name evidence="4" type="ORF">D9Q98_006667</name>
</gene>
<feature type="compositionally biased region" description="Low complexity" evidence="3">
    <location>
        <begin position="478"/>
        <end position="501"/>
    </location>
</feature>
<dbReference type="InterPro" id="IPR002885">
    <property type="entry name" value="PPR_rpt"/>
</dbReference>
<keyword evidence="5" id="KW-1185">Reference proteome</keyword>
<evidence type="ECO:0008006" key="6">
    <source>
        <dbReference type="Google" id="ProtNLM"/>
    </source>
</evidence>
<evidence type="ECO:0000313" key="5">
    <source>
        <dbReference type="Proteomes" id="UP001055712"/>
    </source>
</evidence>